<sequence>MRSSFPIQSNLIIAAPHLKKRFFCKKGPFVSLRTVLSAEVNPSSQLLLVIVST</sequence>
<dbReference type="AlphaFoldDB" id="A0A0R2FWK9"/>
<evidence type="ECO:0000313" key="1">
    <source>
        <dbReference type="EMBL" id="KRN29676.1"/>
    </source>
</evidence>
<evidence type="ECO:0000313" key="3">
    <source>
        <dbReference type="Proteomes" id="UP000051645"/>
    </source>
</evidence>
<protein>
    <submittedName>
        <fullName evidence="1">Uncharacterized protein</fullName>
    </submittedName>
</protein>
<reference evidence="3 4" key="1">
    <citation type="journal article" date="2015" name="Genome Announc.">
        <title>Expanding the biotechnology potential of lactobacilli through comparative genomics of 213 strains and associated genera.</title>
        <authorList>
            <person name="Sun Z."/>
            <person name="Harris H.M."/>
            <person name="McCann A."/>
            <person name="Guo C."/>
            <person name="Argimon S."/>
            <person name="Zhang W."/>
            <person name="Yang X."/>
            <person name="Jeffery I.B."/>
            <person name="Cooney J.C."/>
            <person name="Kagawa T.F."/>
            <person name="Liu W."/>
            <person name="Song Y."/>
            <person name="Salvetti E."/>
            <person name="Wrobel A."/>
            <person name="Rasinkangas P."/>
            <person name="Parkhill J."/>
            <person name="Rea M.C."/>
            <person name="O'Sullivan O."/>
            <person name="Ritari J."/>
            <person name="Douillard F.P."/>
            <person name="Paul Ross R."/>
            <person name="Yang R."/>
            <person name="Briner A.E."/>
            <person name="Felis G.E."/>
            <person name="de Vos W.M."/>
            <person name="Barrangou R."/>
            <person name="Klaenhammer T.R."/>
            <person name="Caufield P.W."/>
            <person name="Cui Y."/>
            <person name="Zhang H."/>
            <person name="O'Toole P.W."/>
        </authorList>
    </citation>
    <scope>NUCLEOTIDE SEQUENCE [LARGE SCALE GENOMIC DNA]</scope>
    <source>
        <strain evidence="1 4">ATCC BAA-66</strain>
        <strain evidence="2 3">DSM 13344</strain>
    </source>
</reference>
<dbReference type="STRING" id="81857.IV38_GL000563"/>
<gene>
    <name evidence="1" type="ORF">IV38_GL000563</name>
    <name evidence="2" type="ORF">IV40_GL000105</name>
</gene>
<dbReference type="Proteomes" id="UP000051645">
    <property type="component" value="Unassembled WGS sequence"/>
</dbReference>
<dbReference type="EMBL" id="JQAZ01000001">
    <property type="protein sequence ID" value="KRN33795.1"/>
    <property type="molecule type" value="Genomic_DNA"/>
</dbReference>
<dbReference type="EMBL" id="JQAT01000001">
    <property type="protein sequence ID" value="KRN29676.1"/>
    <property type="molecule type" value="Genomic_DNA"/>
</dbReference>
<evidence type="ECO:0000313" key="2">
    <source>
        <dbReference type="EMBL" id="KRN33795.1"/>
    </source>
</evidence>
<evidence type="ECO:0000313" key="4">
    <source>
        <dbReference type="Proteomes" id="UP000051751"/>
    </source>
</evidence>
<organism evidence="1 4">
    <name type="scientific">Lactobacillus selangorensis</name>
    <dbReference type="NCBI Taxonomy" id="81857"/>
    <lineage>
        <taxon>Bacteria</taxon>
        <taxon>Bacillati</taxon>
        <taxon>Bacillota</taxon>
        <taxon>Bacilli</taxon>
        <taxon>Lactobacillales</taxon>
        <taxon>Lactobacillaceae</taxon>
        <taxon>Lactobacillus</taxon>
    </lineage>
</organism>
<name>A0A0R2FWK9_9LACO</name>
<accession>A0A0R2FWK9</accession>
<comment type="caution">
    <text evidence="1">The sequence shown here is derived from an EMBL/GenBank/DDBJ whole genome shotgun (WGS) entry which is preliminary data.</text>
</comment>
<dbReference type="Proteomes" id="UP000051751">
    <property type="component" value="Unassembled WGS sequence"/>
</dbReference>
<proteinExistence type="predicted"/>
<keyword evidence="3" id="KW-1185">Reference proteome</keyword>